<keyword evidence="5" id="KW-0804">Transcription</keyword>
<comment type="subcellular location">
    <subcellularLocation>
        <location evidence="1">Nucleus</location>
    </subcellularLocation>
</comment>
<comment type="similarity">
    <text evidence="2">Belongs to the NRF1/Ewg family.</text>
</comment>
<dbReference type="InterPro" id="IPR039142">
    <property type="entry name" value="NRF1/Ewg"/>
</dbReference>
<feature type="domain" description="Nuclear respiratory factor 1 NLS/DNA-binding dimerisation" evidence="8">
    <location>
        <begin position="64"/>
        <end position="274"/>
    </location>
</feature>
<organism evidence="9">
    <name type="scientific">Xenopsylla cheopis</name>
    <name type="common">Oriental rat flea</name>
    <name type="synonym">Pulex cheopis</name>
    <dbReference type="NCBI Taxonomy" id="163159"/>
    <lineage>
        <taxon>Eukaryota</taxon>
        <taxon>Metazoa</taxon>
        <taxon>Ecdysozoa</taxon>
        <taxon>Arthropoda</taxon>
        <taxon>Hexapoda</taxon>
        <taxon>Insecta</taxon>
        <taxon>Pterygota</taxon>
        <taxon>Neoptera</taxon>
        <taxon>Endopterygota</taxon>
        <taxon>Siphonaptera</taxon>
        <taxon>Pulicidae</taxon>
        <taxon>Xenopsyllinae</taxon>
        <taxon>Xenopsylla</taxon>
    </lineage>
</organism>
<feature type="compositionally biased region" description="Polar residues" evidence="7">
    <location>
        <begin position="455"/>
        <end position="472"/>
    </location>
</feature>
<dbReference type="GO" id="GO:0003700">
    <property type="term" value="F:DNA-binding transcription factor activity"/>
    <property type="evidence" value="ECO:0007669"/>
    <property type="project" value="InterPro"/>
</dbReference>
<proteinExistence type="inferred from homology"/>
<dbReference type="PANTHER" id="PTHR20338">
    <property type="entry name" value="NUCLEAR RESPIRATORY FACTOR 1"/>
    <property type="match status" value="1"/>
</dbReference>
<evidence type="ECO:0000256" key="1">
    <source>
        <dbReference type="ARBA" id="ARBA00004123"/>
    </source>
</evidence>
<evidence type="ECO:0000313" key="9">
    <source>
        <dbReference type="EMBL" id="NOV44107.1"/>
    </source>
</evidence>
<feature type="region of interest" description="Disordered" evidence="7">
    <location>
        <begin position="455"/>
        <end position="484"/>
    </location>
</feature>
<feature type="region of interest" description="Disordered" evidence="7">
    <location>
        <begin position="20"/>
        <end position="39"/>
    </location>
</feature>
<evidence type="ECO:0000256" key="5">
    <source>
        <dbReference type="ARBA" id="ARBA00023163"/>
    </source>
</evidence>
<dbReference type="GO" id="GO:0006357">
    <property type="term" value="P:regulation of transcription by RNA polymerase II"/>
    <property type="evidence" value="ECO:0007669"/>
    <property type="project" value="InterPro"/>
</dbReference>
<evidence type="ECO:0000259" key="8">
    <source>
        <dbReference type="Pfam" id="PF10491"/>
    </source>
</evidence>
<reference evidence="9" key="1">
    <citation type="submission" date="2020-03" db="EMBL/GenBank/DDBJ databases">
        <title>Transcriptomic Profiling of the Digestive Tract of the Rat Flea, Xenopsylla cheopis, Following Blood Feeding and Infection with Yersinia pestis.</title>
        <authorList>
            <person name="Bland D.M."/>
            <person name="Martens C.A."/>
            <person name="Virtaneva K."/>
            <person name="Kanakabandi K."/>
            <person name="Long D."/>
            <person name="Rosenke R."/>
            <person name="Saturday G.A."/>
            <person name="Hoyt F.H."/>
            <person name="Bruno D.P."/>
            <person name="Ribeiro J.M.C."/>
            <person name="Hinnebusch J."/>
        </authorList>
    </citation>
    <scope>NUCLEOTIDE SEQUENCE</scope>
</reference>
<evidence type="ECO:0000256" key="3">
    <source>
        <dbReference type="ARBA" id="ARBA00023015"/>
    </source>
</evidence>
<keyword evidence="3" id="KW-0805">Transcription regulation</keyword>
<accession>A0A6M2DGV4</accession>
<protein>
    <submittedName>
        <fullName evidence="9">Putative dna-binding protein p3a2 isoform x1</fullName>
    </submittedName>
</protein>
<dbReference type="AlphaFoldDB" id="A0A6M2DGV4"/>
<evidence type="ECO:0000256" key="2">
    <source>
        <dbReference type="ARBA" id="ARBA00005713"/>
    </source>
</evidence>
<dbReference type="GO" id="GO:0005634">
    <property type="term" value="C:nucleus"/>
    <property type="evidence" value="ECO:0007669"/>
    <property type="project" value="UniProtKB-SubCell"/>
</dbReference>
<evidence type="ECO:0000256" key="4">
    <source>
        <dbReference type="ARBA" id="ARBA00023125"/>
    </source>
</evidence>
<dbReference type="GO" id="GO:0003677">
    <property type="term" value="F:DNA binding"/>
    <property type="evidence" value="ECO:0007669"/>
    <property type="project" value="UniProtKB-KW"/>
</dbReference>
<dbReference type="InterPro" id="IPR019525">
    <property type="entry name" value="Nrf1_NLS/DNA-bd_dimer"/>
</dbReference>
<dbReference type="Pfam" id="PF10491">
    <property type="entry name" value="Nrf1_DNA-bind"/>
    <property type="match status" value="1"/>
</dbReference>
<name>A0A6M2DGV4_XENCH</name>
<keyword evidence="4 9" id="KW-0238">DNA-binding</keyword>
<evidence type="ECO:0000256" key="7">
    <source>
        <dbReference type="SAM" id="MobiDB-lite"/>
    </source>
</evidence>
<dbReference type="EMBL" id="GIIL01000381">
    <property type="protein sequence ID" value="NOV44107.1"/>
    <property type="molecule type" value="Transcribed_RNA"/>
</dbReference>
<sequence>MVTIIKTVGSECMDIIEEGGGLSGCSDDDDDGCPSSPGSTYDDGADLMTVAMGDEVTAQLAAAGPVGMAAAAAIASAKKRKRPHSFETNPSIRKRQQNRLLRKLRQTIDEFATRVGQQAVVLVATPGKTNISYKVFGAKPLEDVVKNLRTVIMDELESALAQQAPPPIQDDPSLFELPPLIIDGIPTPVEKMTQAQLRAFIPLMLKYSTGRGKPGWGRESTRPPWWPKELPWANVRMDARTEDEKQKISWTHALRQIVINCYKFHGREDLLPAFCEEDEKANATATANSSVNSNISQYAPAVLQTITNPDGTVSIIQMDPNQTPIITLPDGTTAQVQGLATLHTGQGEGTTVHAVQTLTDAQAEGMTVDLNAVTEASINQEGQIILTSEDGHEYPISVSGVITVPVSAGMYQTMVANIQQLQTNSDGTVCVTPMVQVPKNCRVIQLARSNAGNPAITSVASDNNRSSLQHQTVDPADSGDGGGPIAIRLQSSNYNNTLQPIKMEFETEQAILS</sequence>
<keyword evidence="6" id="KW-0539">Nucleus</keyword>
<evidence type="ECO:0000256" key="6">
    <source>
        <dbReference type="ARBA" id="ARBA00023242"/>
    </source>
</evidence>